<accession>A0ABT7VR71</accession>
<gene>
    <name evidence="2" type="ORF">QUW46_08160</name>
</gene>
<feature type="transmembrane region" description="Helical" evidence="1">
    <location>
        <begin position="275"/>
        <end position="294"/>
    </location>
</feature>
<proteinExistence type="predicted"/>
<comment type="caution">
    <text evidence="2">The sequence shown here is derived from an EMBL/GenBank/DDBJ whole genome shotgun (WGS) entry which is preliminary data.</text>
</comment>
<feature type="transmembrane region" description="Helical" evidence="1">
    <location>
        <begin position="300"/>
        <end position="319"/>
    </location>
</feature>
<feature type="transmembrane region" description="Helical" evidence="1">
    <location>
        <begin position="326"/>
        <end position="344"/>
    </location>
</feature>
<name>A0ABT7VR71_9LACO</name>
<evidence type="ECO:0008006" key="4">
    <source>
        <dbReference type="Google" id="ProtNLM"/>
    </source>
</evidence>
<keyword evidence="1" id="KW-1133">Transmembrane helix</keyword>
<dbReference type="EMBL" id="JAUDEO010000057">
    <property type="protein sequence ID" value="MDM8334539.1"/>
    <property type="molecule type" value="Genomic_DNA"/>
</dbReference>
<feature type="transmembrane region" description="Helical" evidence="1">
    <location>
        <begin position="25"/>
        <end position="42"/>
    </location>
</feature>
<keyword evidence="1" id="KW-0812">Transmembrane</keyword>
<feature type="transmembrane region" description="Helical" evidence="1">
    <location>
        <begin position="208"/>
        <end position="228"/>
    </location>
</feature>
<feature type="transmembrane region" description="Helical" evidence="1">
    <location>
        <begin position="73"/>
        <end position="90"/>
    </location>
</feature>
<keyword evidence="3" id="KW-1185">Reference proteome</keyword>
<feature type="transmembrane region" description="Helical" evidence="1">
    <location>
        <begin position="176"/>
        <end position="202"/>
    </location>
</feature>
<evidence type="ECO:0000313" key="3">
    <source>
        <dbReference type="Proteomes" id="UP001529423"/>
    </source>
</evidence>
<dbReference type="Proteomes" id="UP001529423">
    <property type="component" value="Unassembled WGS sequence"/>
</dbReference>
<feature type="transmembrane region" description="Helical" evidence="1">
    <location>
        <begin position="128"/>
        <end position="148"/>
    </location>
</feature>
<evidence type="ECO:0000313" key="2">
    <source>
        <dbReference type="EMBL" id="MDM8334539.1"/>
    </source>
</evidence>
<protein>
    <recommendedName>
        <fullName evidence="4">DUF2029 domain-containing protein</fullName>
    </recommendedName>
</protein>
<feature type="transmembrane region" description="Helical" evidence="1">
    <location>
        <begin position="375"/>
        <end position="395"/>
    </location>
</feature>
<reference evidence="2" key="2">
    <citation type="submission" date="2023-06" db="EMBL/GenBank/DDBJ databases">
        <authorList>
            <person name="Zeman M."/>
            <person name="Kubasova T."/>
            <person name="Jahodarova E."/>
            <person name="Nykrynova M."/>
            <person name="Rychlik I."/>
        </authorList>
    </citation>
    <scope>NUCLEOTIDE SEQUENCE</scope>
    <source>
        <strain evidence="2">105_WCHN</strain>
    </source>
</reference>
<evidence type="ECO:0000256" key="1">
    <source>
        <dbReference type="SAM" id="Phobius"/>
    </source>
</evidence>
<keyword evidence="1" id="KW-0472">Membrane</keyword>
<dbReference type="RefSeq" id="WP_289561136.1">
    <property type="nucleotide sequence ID" value="NZ_JAUDEO010000057.1"/>
</dbReference>
<reference evidence="2" key="1">
    <citation type="submission" date="2023-06" db="EMBL/GenBank/DDBJ databases">
        <title>Identification and characterization of horizontal gene transfer across gut microbiota members of farm animals based on homology search.</title>
        <authorList>
            <person name="Schwarzerova J."/>
            <person name="Nykrynova M."/>
            <person name="Jureckova K."/>
            <person name="Cejkova D."/>
            <person name="Rychlik I."/>
        </authorList>
    </citation>
    <scope>NUCLEOTIDE SEQUENCE</scope>
    <source>
        <strain evidence="2">105_WCHN</strain>
    </source>
</reference>
<sequence length="406" mass="47384">MKGQIKLQRKLKNTIVDTLMDKRKIIFFVLISIIGLFARLSLFKATSGDFRLFLHPWYVEISQNGVHFLSHQVGNYGILYQFIILLMTYLPIRDLYAYKLVSVAFDYLLAISAALLSRRFSTNNKTEVFLICYSAVLLLPTIILNSAWWAQCDSIYASFLCLSLLFIFEDRYTLGFVFYGLAFAFKLQAIFLFPFLLLIYFIKKDVFISHYLIAFIAFWLTGLPGYIFGRSWFSLIWIYWKGQITIQNTIHKEYFNLSCIFGNPNIVYSSWLERFLLMIMVGVLVVGFFVFLNNGKFDNARLLLLATWSFYTCMMFMPYLQQRYGYVLDVLLIVISCVWTKYLVVTVPELILSFVSYMPALFIPKLFIHNNNIPLLISFSCIALLLYGLFSYYVFAQGVNRNLDSK</sequence>
<organism evidence="2 3">
    <name type="scientific">Limosilactobacillus panis</name>
    <dbReference type="NCBI Taxonomy" id="47493"/>
    <lineage>
        <taxon>Bacteria</taxon>
        <taxon>Bacillati</taxon>
        <taxon>Bacillota</taxon>
        <taxon>Bacilli</taxon>
        <taxon>Lactobacillales</taxon>
        <taxon>Lactobacillaceae</taxon>
        <taxon>Limosilactobacillus</taxon>
    </lineage>
</organism>